<feature type="transmembrane region" description="Helical" evidence="5">
    <location>
        <begin position="20"/>
        <end position="45"/>
    </location>
</feature>
<evidence type="ECO:0000256" key="3">
    <source>
        <dbReference type="ARBA" id="ARBA00022989"/>
    </source>
</evidence>
<keyword evidence="4 5" id="KW-0472">Membrane</keyword>
<evidence type="ECO:0000256" key="5">
    <source>
        <dbReference type="SAM" id="Phobius"/>
    </source>
</evidence>
<dbReference type="GO" id="GO:0015267">
    <property type="term" value="F:channel activity"/>
    <property type="evidence" value="ECO:0007669"/>
    <property type="project" value="TreeGrafter"/>
</dbReference>
<evidence type="ECO:0000256" key="1">
    <source>
        <dbReference type="ARBA" id="ARBA00004141"/>
    </source>
</evidence>
<keyword evidence="2 5" id="KW-0812">Transmembrane</keyword>
<feature type="transmembrane region" description="Helical" evidence="5">
    <location>
        <begin position="66"/>
        <end position="88"/>
    </location>
</feature>
<dbReference type="GO" id="GO:0016020">
    <property type="term" value="C:membrane"/>
    <property type="evidence" value="ECO:0007669"/>
    <property type="project" value="UniProtKB-SubCell"/>
</dbReference>
<dbReference type="AlphaFoldDB" id="A0A1I8BP56"/>
<accession>A0A1I8BP56</accession>
<dbReference type="PANTHER" id="PTHR21191">
    <property type="entry name" value="AQUAPORIN"/>
    <property type="match status" value="1"/>
</dbReference>
<proteinExistence type="predicted"/>
<organism evidence="6 7">
    <name type="scientific">Meloidogyne hapla</name>
    <name type="common">Root-knot nematode worm</name>
    <dbReference type="NCBI Taxonomy" id="6305"/>
    <lineage>
        <taxon>Eukaryota</taxon>
        <taxon>Metazoa</taxon>
        <taxon>Ecdysozoa</taxon>
        <taxon>Nematoda</taxon>
        <taxon>Chromadorea</taxon>
        <taxon>Rhabditida</taxon>
        <taxon>Tylenchina</taxon>
        <taxon>Tylenchomorpha</taxon>
        <taxon>Tylenchoidea</taxon>
        <taxon>Meloidogynidae</taxon>
        <taxon>Meloidogyninae</taxon>
        <taxon>Meloidogyne</taxon>
    </lineage>
</organism>
<feature type="transmembrane region" description="Helical" evidence="5">
    <location>
        <begin position="108"/>
        <end position="129"/>
    </location>
</feature>
<reference evidence="7" key="1">
    <citation type="submission" date="2016-11" db="UniProtKB">
        <authorList>
            <consortium name="WormBaseParasite"/>
        </authorList>
    </citation>
    <scope>IDENTIFICATION</scope>
</reference>
<dbReference type="SUPFAM" id="SSF81338">
    <property type="entry name" value="Aquaporin-like"/>
    <property type="match status" value="1"/>
</dbReference>
<comment type="subcellular location">
    <subcellularLocation>
        <location evidence="1">Membrane</location>
        <topology evidence="1">Multi-pass membrane protein</topology>
    </subcellularLocation>
</comment>
<dbReference type="InterPro" id="IPR051883">
    <property type="entry name" value="AQP11/12_channel"/>
</dbReference>
<evidence type="ECO:0000256" key="2">
    <source>
        <dbReference type="ARBA" id="ARBA00022692"/>
    </source>
</evidence>
<keyword evidence="6" id="KW-1185">Reference proteome</keyword>
<name>A0A1I8BP56_MELHA</name>
<sequence>MFVLISNNFYSYINGQHSPRIASLLMITQFAAGVAIIYGSAVEAIGLLCCKMAEHFIDENIINEKFVTIVLSIVSGLITILGINLTGMYANPIVAWALTFNCGEVTHFAHFIVYWFAPLCAFFLSKWLFVDEQEVEESKENEKKEKKVK</sequence>
<protein>
    <submittedName>
        <fullName evidence="7">Aquaporin</fullName>
    </submittedName>
</protein>
<dbReference type="InterPro" id="IPR023271">
    <property type="entry name" value="Aquaporin-like"/>
</dbReference>
<dbReference type="GO" id="GO:0005737">
    <property type="term" value="C:cytoplasm"/>
    <property type="evidence" value="ECO:0007669"/>
    <property type="project" value="TreeGrafter"/>
</dbReference>
<dbReference type="Gene3D" id="1.20.1080.10">
    <property type="entry name" value="Glycerol uptake facilitator protein"/>
    <property type="match status" value="1"/>
</dbReference>
<evidence type="ECO:0000313" key="6">
    <source>
        <dbReference type="Proteomes" id="UP000095281"/>
    </source>
</evidence>
<keyword evidence="3 5" id="KW-1133">Transmembrane helix</keyword>
<dbReference type="WBParaSite" id="MhA1_Contig373.frz3.gene4">
    <property type="protein sequence ID" value="MhA1_Contig373.frz3.gene4"/>
    <property type="gene ID" value="MhA1_Contig373.frz3.gene4"/>
</dbReference>
<evidence type="ECO:0000313" key="7">
    <source>
        <dbReference type="WBParaSite" id="MhA1_Contig373.frz3.gene4"/>
    </source>
</evidence>
<dbReference type="PANTHER" id="PTHR21191:SF15">
    <property type="entry name" value="AQUAPORIN"/>
    <property type="match status" value="1"/>
</dbReference>
<dbReference type="Proteomes" id="UP000095281">
    <property type="component" value="Unplaced"/>
</dbReference>
<evidence type="ECO:0000256" key="4">
    <source>
        <dbReference type="ARBA" id="ARBA00023136"/>
    </source>
</evidence>